<evidence type="ECO:0000313" key="10">
    <source>
        <dbReference type="Proteomes" id="UP000030693"/>
    </source>
</evidence>
<dbReference type="InterPro" id="IPR016722">
    <property type="entry name" value="DNA_pol_alpha_bsu"/>
</dbReference>
<comment type="subcellular location">
    <subcellularLocation>
        <location evidence="1">Nucleus</location>
    </subcellularLocation>
</comment>
<evidence type="ECO:0000256" key="5">
    <source>
        <dbReference type="ARBA" id="ARBA00023242"/>
    </source>
</evidence>
<dbReference type="Pfam" id="PF04042">
    <property type="entry name" value="DNA_pol_E_B"/>
    <property type="match status" value="1"/>
</dbReference>
<dbReference type="InterPro" id="IPR054300">
    <property type="entry name" value="OB_DPOA2"/>
</dbReference>
<dbReference type="PANTHER" id="PTHR23061">
    <property type="entry name" value="DNA POLYMERASE 2 ALPHA 70 KDA SUBUNIT"/>
    <property type="match status" value="1"/>
</dbReference>
<accession>A0A058ZE18</accession>
<evidence type="ECO:0000259" key="7">
    <source>
        <dbReference type="Pfam" id="PF04042"/>
    </source>
</evidence>
<keyword evidence="4" id="KW-0235">DNA replication</keyword>
<keyword evidence="5" id="KW-0539">Nucleus</keyword>
<evidence type="ECO:0000259" key="8">
    <source>
        <dbReference type="Pfam" id="PF22062"/>
    </source>
</evidence>
<dbReference type="RefSeq" id="XP_009493285.1">
    <property type="nucleotide sequence ID" value="XM_009495010.1"/>
</dbReference>
<dbReference type="Gene3D" id="3.60.21.60">
    <property type="match status" value="2"/>
</dbReference>
<gene>
    <name evidence="9" type="ORF">H696_01130</name>
</gene>
<evidence type="ECO:0000256" key="1">
    <source>
        <dbReference type="ARBA" id="ARBA00004123"/>
    </source>
</evidence>
<name>A0A058ZE18_FONAL</name>
<proteinExistence type="inferred from homology"/>
<dbReference type="AlphaFoldDB" id="A0A058ZE18"/>
<dbReference type="Proteomes" id="UP000030693">
    <property type="component" value="Unassembled WGS sequence"/>
</dbReference>
<dbReference type="eggNOG" id="KOG1625">
    <property type="taxonomic scope" value="Eukaryota"/>
</dbReference>
<dbReference type="PANTHER" id="PTHR23061:SF12">
    <property type="entry name" value="DNA POLYMERASE ALPHA SUBUNIT B"/>
    <property type="match status" value="1"/>
</dbReference>
<dbReference type="OrthoDB" id="336885at2759"/>
<feature type="compositionally biased region" description="Polar residues" evidence="6">
    <location>
        <begin position="131"/>
        <end position="141"/>
    </location>
</feature>
<evidence type="ECO:0000256" key="6">
    <source>
        <dbReference type="SAM" id="MobiDB-lite"/>
    </source>
</evidence>
<feature type="region of interest" description="Disordered" evidence="6">
    <location>
        <begin position="53"/>
        <end position="74"/>
    </location>
</feature>
<dbReference type="GeneID" id="20525855"/>
<dbReference type="Pfam" id="PF22062">
    <property type="entry name" value="OB_DPOA2"/>
    <property type="match status" value="1"/>
</dbReference>
<sequence length="655" mass="69161">MSAKRLRISRTSAASSEFEFNELTGMSPKRYGVPGLLGSVTASHLAVSPSPLRHASLPGAGPGASESPSAPLLADNLRTPSRSRLIIPNGAPINEATIEPGTPFTQRTASGERTCLYEDLSESRLDRGSLPTVSPAPSESGGTEAATPVIDFVKVNALCLANSPAANATAAGEEAAPANGASSSPLSVLDVHRGNLVEAYATLAPVVASARRRKGRVLGAENELANGYYRFMSQKISEKADAVDRQLERVAGVLCSHHGIKPGDVISAVIPGQTERHVYGRIVAAADDNGASLRGNVVYIESPRHCGGHLIPLGLDKCPSFSFFPGQVVLLRGINLTGTQFDVSQVEPIPPLPPRPLDSAAVETLYPSAGAPGAAASGLKVMISCGPYTPNFDLRFDPLLSFLDAVVEAQPDVAIIIGPILEDTHPLVVSGNMKGTTVDVFADVLYVLTTCAQAQPHIQFILVPALSDVTHPCPVLPQPPFALRRRNIPANLHCHWNPSIIQLGDLTIGLMATDLLMHLSRVEISRQAPDTGSGSVPDRLHRLAEHVLLQRTLYPVLPAQSGTSLELPRLDDLSMGQYQPDILVMPSNLKTFIKNIHGALVINPGRLCTGGSRASAGGGTYARVLVLPPRDEASSGDVKRAANISARCQAEVVRI</sequence>
<protein>
    <recommendedName>
        <fullName evidence="3">DNA polymerase alpha subunit B</fullName>
    </recommendedName>
</protein>
<evidence type="ECO:0000256" key="2">
    <source>
        <dbReference type="ARBA" id="ARBA00007299"/>
    </source>
</evidence>
<dbReference type="EMBL" id="KB932202">
    <property type="protein sequence ID" value="KCV71707.1"/>
    <property type="molecule type" value="Genomic_DNA"/>
</dbReference>
<comment type="similarity">
    <text evidence="2">Belongs to the DNA polymerase alpha subunit B family.</text>
</comment>
<evidence type="ECO:0000313" key="9">
    <source>
        <dbReference type="EMBL" id="KCV71707.1"/>
    </source>
</evidence>
<reference evidence="9" key="1">
    <citation type="submission" date="2013-04" db="EMBL/GenBank/DDBJ databases">
        <title>The Genome Sequence of Fonticula alba ATCC 38817.</title>
        <authorList>
            <consortium name="The Broad Institute Genomics Platform"/>
            <person name="Russ C."/>
            <person name="Cuomo C."/>
            <person name="Burger G."/>
            <person name="Gray M.W."/>
            <person name="Holland P.W.H."/>
            <person name="King N."/>
            <person name="Lang F.B.F."/>
            <person name="Roger A.J."/>
            <person name="Ruiz-Trillo I."/>
            <person name="Brown M."/>
            <person name="Walker B."/>
            <person name="Young S."/>
            <person name="Zeng Q."/>
            <person name="Gargeya S."/>
            <person name="Fitzgerald M."/>
            <person name="Haas B."/>
            <person name="Abouelleil A."/>
            <person name="Allen A.W."/>
            <person name="Alvarado L."/>
            <person name="Arachchi H.M."/>
            <person name="Berlin A.M."/>
            <person name="Chapman S.B."/>
            <person name="Gainer-Dewar J."/>
            <person name="Goldberg J."/>
            <person name="Griggs A."/>
            <person name="Gujja S."/>
            <person name="Hansen M."/>
            <person name="Howarth C."/>
            <person name="Imamovic A."/>
            <person name="Ireland A."/>
            <person name="Larimer J."/>
            <person name="McCowan C."/>
            <person name="Murphy C."/>
            <person name="Pearson M."/>
            <person name="Poon T.W."/>
            <person name="Priest M."/>
            <person name="Roberts A."/>
            <person name="Saif S."/>
            <person name="Shea T."/>
            <person name="Sisk P."/>
            <person name="Sykes S."/>
            <person name="Wortman J."/>
            <person name="Nusbaum C."/>
            <person name="Birren B."/>
        </authorList>
    </citation>
    <scope>NUCLEOTIDE SEQUENCE [LARGE SCALE GENOMIC DNA]</scope>
    <source>
        <strain evidence="9">ATCC 38817</strain>
    </source>
</reference>
<dbReference type="GO" id="GO:0003677">
    <property type="term" value="F:DNA binding"/>
    <property type="evidence" value="ECO:0007669"/>
    <property type="project" value="InterPro"/>
</dbReference>
<dbReference type="GO" id="GO:0005658">
    <property type="term" value="C:alpha DNA polymerase:primase complex"/>
    <property type="evidence" value="ECO:0007669"/>
    <property type="project" value="TreeGrafter"/>
</dbReference>
<keyword evidence="10" id="KW-1185">Reference proteome</keyword>
<evidence type="ECO:0000256" key="4">
    <source>
        <dbReference type="ARBA" id="ARBA00022705"/>
    </source>
</evidence>
<organism evidence="9">
    <name type="scientific">Fonticula alba</name>
    <name type="common">Slime mold</name>
    <dbReference type="NCBI Taxonomy" id="691883"/>
    <lineage>
        <taxon>Eukaryota</taxon>
        <taxon>Rotosphaerida</taxon>
        <taxon>Fonticulaceae</taxon>
        <taxon>Fonticula</taxon>
    </lineage>
</organism>
<dbReference type="STRING" id="691883.A0A058ZE18"/>
<feature type="domain" description="DNA polymerase alpha/delta/epsilon subunit B" evidence="7">
    <location>
        <begin position="381"/>
        <end position="594"/>
    </location>
</feature>
<evidence type="ECO:0000256" key="3">
    <source>
        <dbReference type="ARBA" id="ARBA00018596"/>
    </source>
</evidence>
<dbReference type="InterPro" id="IPR007185">
    <property type="entry name" value="DNA_pol_a/d/e_bsu"/>
</dbReference>
<feature type="domain" description="DNA polymerase alpha subunit B OB" evidence="8">
    <location>
        <begin position="241"/>
        <end position="346"/>
    </location>
</feature>
<dbReference type="GO" id="GO:0006270">
    <property type="term" value="P:DNA replication initiation"/>
    <property type="evidence" value="ECO:0007669"/>
    <property type="project" value="TreeGrafter"/>
</dbReference>
<feature type="region of interest" description="Disordered" evidence="6">
    <location>
        <begin position="121"/>
        <end position="145"/>
    </location>
</feature>